<reference evidence="2" key="1">
    <citation type="journal article" date="2020" name="bioRxiv">
        <title>Genomic and phenotypic heterogeneity of clinical isolates of the human pathogens Aspergillus fumigatus, Aspergillus lentulus and Aspergillus fumigatiaffinis.</title>
        <authorList>
            <person name="dos Santos R.A.C."/>
            <person name="Steenwyk J.L."/>
            <person name="Rivero-Menendez O."/>
            <person name="Mead M.E."/>
            <person name="Silva L.P."/>
            <person name="Bastos R.W."/>
            <person name="Alastruey-Izquierdo A."/>
            <person name="Goldman G.H."/>
            <person name="Rokas A."/>
        </authorList>
    </citation>
    <scope>NUCLEOTIDE SEQUENCE</scope>
    <source>
        <strain evidence="2">CNM-CM6805</strain>
    </source>
</reference>
<feature type="region of interest" description="Disordered" evidence="1">
    <location>
        <begin position="1"/>
        <end position="24"/>
    </location>
</feature>
<keyword evidence="3" id="KW-1185">Reference proteome</keyword>
<evidence type="ECO:0000313" key="2">
    <source>
        <dbReference type="EMBL" id="KAF4229696.1"/>
    </source>
</evidence>
<evidence type="ECO:0000313" key="3">
    <source>
        <dbReference type="Proteomes" id="UP000653565"/>
    </source>
</evidence>
<dbReference type="PANTHER" id="PTHR31535">
    <property type="match status" value="1"/>
</dbReference>
<proteinExistence type="predicted"/>
<feature type="compositionally biased region" description="Basic and acidic residues" evidence="1">
    <location>
        <begin position="1"/>
        <end position="12"/>
    </location>
</feature>
<protein>
    <submittedName>
        <fullName evidence="2">Uncharacterized protein</fullName>
    </submittedName>
</protein>
<dbReference type="EMBL" id="JAAAPX010000128">
    <property type="protein sequence ID" value="KAF4229696.1"/>
    <property type="molecule type" value="Genomic_DNA"/>
</dbReference>
<gene>
    <name evidence="2" type="ORF">CNMCM6805_001237</name>
</gene>
<organism evidence="2 3">
    <name type="scientific">Aspergillus fumigatiaffinis</name>
    <dbReference type="NCBI Taxonomy" id="340414"/>
    <lineage>
        <taxon>Eukaryota</taxon>
        <taxon>Fungi</taxon>
        <taxon>Dikarya</taxon>
        <taxon>Ascomycota</taxon>
        <taxon>Pezizomycotina</taxon>
        <taxon>Eurotiomycetes</taxon>
        <taxon>Eurotiomycetidae</taxon>
        <taxon>Eurotiales</taxon>
        <taxon>Aspergillaceae</taxon>
        <taxon>Aspergillus</taxon>
        <taxon>Aspergillus subgen. Fumigati</taxon>
    </lineage>
</organism>
<comment type="caution">
    <text evidence="2">The sequence shown here is derived from an EMBL/GenBank/DDBJ whole genome shotgun (WGS) entry which is preliminary data.</text>
</comment>
<accession>A0A8H4GWJ7</accession>
<dbReference type="AlphaFoldDB" id="A0A8H4GWJ7"/>
<dbReference type="PANTHER" id="PTHR31535:SF3">
    <property type="entry name" value="REGULATORY PROTEIN ZESTE"/>
    <property type="match status" value="1"/>
</dbReference>
<name>A0A8H4GWJ7_9EURO</name>
<sequence>MSRLSRLFDKSKQTQHATSGKQGDAAWTEVGNAADHLLAQLESLYWTGVNQELDCIVSTLRQWQQSEFQHIRPDADNALVNGFDTFIANVVPPSTLTPPKLPSQVSTSLNVKACVVRSAQVRAMELAAAKTRTQVNVDVHERLLQRPVETDAAKRRARLLLQAAGFLDIEKTIEHSPAGNTLSPLTPQLRLTKKGFKGCPAISTLPCSKCKRVIRGSMYQATGGSTQTICEDCYWEHHYGDPAYIKQYKHCIASQMNDYISRHPACRSCRKHANEVRRPSALQGKPGVHMLADAKYLSVKEAQKKSGLSNRPTPLAKVIHNDYNSQFGIYSAASSSGKMRLVGERWLYEDFVQENPWKNIRVAVRVGPLVFENGSKESRNGAGISIRDPIFGQELQKADLTCLAVCGETERQLWRYASPPFQKRKRLQAVLKQVVGTPFSGWPSSPAEDEIITLLVKASNDGVEGACQELHDKVKAFLGPWVSVYFKSIVGRLLDSKTRLTWDGLTNNCQQFCDSLIDWEAFGPLVAPASVTISDNDHPQPLYRMSFVCRPRATQDPFNHPNTISNVPYGLTEEYIRRFHFGCYTGPDLIDSLHEYWYDWAGFNKHLYPHQSLFPWDCTEALHRYPAKCGTCTLSKHLWAFPFDSWSIIALHLSRDKFAYPPSKLSPNPTHEASWISNRLTLLTALDTLSAGATAMSQSLHFRSTTQWLHLQSDPSTDRIKLGGINRAQPYSHALEHRTHDAFFVAKWVSDYNPPIQAYETMREKRYLPRTIQEREVVFWGAEGSDPPGEYPTYVVDYTRIPNASFSLSVSFNTGCGACGTQATAAACGANRCPR</sequence>
<dbReference type="Proteomes" id="UP000653565">
    <property type="component" value="Unassembled WGS sequence"/>
</dbReference>
<evidence type="ECO:0000256" key="1">
    <source>
        <dbReference type="SAM" id="MobiDB-lite"/>
    </source>
</evidence>
<reference evidence="2" key="2">
    <citation type="submission" date="2020-04" db="EMBL/GenBank/DDBJ databases">
        <authorList>
            <person name="Santos R.A.C."/>
            <person name="Steenwyk J.L."/>
            <person name="Rivero-Menendez O."/>
            <person name="Mead M.E."/>
            <person name="Silva L.P."/>
            <person name="Bastos R.W."/>
            <person name="Alastruey-Izquierdo A."/>
            <person name="Goldman G.H."/>
            <person name="Rokas A."/>
        </authorList>
    </citation>
    <scope>NUCLEOTIDE SEQUENCE</scope>
    <source>
        <strain evidence="2">CNM-CM6805</strain>
    </source>
</reference>